<keyword evidence="2" id="KW-0031">Aminopeptidase</keyword>
<feature type="binding site" evidence="8">
    <location>
        <position position="189"/>
    </location>
    <ligand>
        <name>Zn(2+)</name>
        <dbReference type="ChEBI" id="CHEBI:29105"/>
        <label>2</label>
    </ligand>
</feature>
<feature type="binding site" evidence="8">
    <location>
        <position position="72"/>
    </location>
    <ligand>
        <name>Zn(2+)</name>
        <dbReference type="ChEBI" id="CHEBI:29105"/>
        <label>1</label>
    </ligand>
</feature>
<evidence type="ECO:0000313" key="10">
    <source>
        <dbReference type="Proteomes" id="UP000198771"/>
    </source>
</evidence>
<dbReference type="PANTHER" id="PTHR32481">
    <property type="entry name" value="AMINOPEPTIDASE"/>
    <property type="match status" value="1"/>
</dbReference>
<evidence type="ECO:0000256" key="5">
    <source>
        <dbReference type="ARBA" id="ARBA00022801"/>
    </source>
</evidence>
<dbReference type="GO" id="GO:0006508">
    <property type="term" value="P:proteolysis"/>
    <property type="evidence" value="ECO:0007669"/>
    <property type="project" value="UniProtKB-KW"/>
</dbReference>
<dbReference type="GO" id="GO:0046872">
    <property type="term" value="F:metal ion binding"/>
    <property type="evidence" value="ECO:0007669"/>
    <property type="project" value="UniProtKB-UniRule"/>
</dbReference>
<dbReference type="CDD" id="cd05657">
    <property type="entry name" value="M42_glucanase_like"/>
    <property type="match status" value="1"/>
</dbReference>
<evidence type="ECO:0000313" key="9">
    <source>
        <dbReference type="EMBL" id="SDB47029.1"/>
    </source>
</evidence>
<gene>
    <name evidence="9" type="ORF">SAMN05660653_02285</name>
</gene>
<comment type="cofactor">
    <cofactor evidence="8">
        <name>a divalent metal cation</name>
        <dbReference type="ChEBI" id="CHEBI:60240"/>
    </cofactor>
    <text evidence="8">Binds 2 divalent metal cations per subunit.</text>
</comment>
<dbReference type="InterPro" id="IPR023367">
    <property type="entry name" value="Peptidase_M42_dom2"/>
</dbReference>
<proteinExistence type="inferred from homology"/>
<dbReference type="PANTHER" id="PTHR32481:SF7">
    <property type="entry name" value="AMINOPEPTIDASE YHFE-RELATED"/>
    <property type="match status" value="1"/>
</dbReference>
<feature type="binding site" evidence="8">
    <location>
        <position position="189"/>
    </location>
    <ligand>
        <name>Zn(2+)</name>
        <dbReference type="ChEBI" id="CHEBI:29105"/>
        <label>1</label>
    </ligand>
</feature>
<feature type="binding site" evidence="8">
    <location>
        <position position="244"/>
    </location>
    <ligand>
        <name>Zn(2+)</name>
        <dbReference type="ChEBI" id="CHEBI:29105"/>
        <label>1</label>
    </ligand>
</feature>
<dbReference type="RefSeq" id="WP_092121655.1">
    <property type="nucleotide sequence ID" value="NZ_FMXO01000013.1"/>
</dbReference>
<keyword evidence="3" id="KW-0645">Protease</keyword>
<name>A0A1G6DPG7_9BACT</name>
<dbReference type="InterPro" id="IPR051464">
    <property type="entry name" value="Peptidase_M42_aminopept"/>
</dbReference>
<keyword evidence="5 9" id="KW-0378">Hydrolase</keyword>
<accession>A0A1G6DPG7</accession>
<dbReference type="SUPFAM" id="SSF53187">
    <property type="entry name" value="Zn-dependent exopeptidases"/>
    <property type="match status" value="1"/>
</dbReference>
<dbReference type="STRING" id="617002.SAMN05660653_02285"/>
<evidence type="ECO:0000256" key="8">
    <source>
        <dbReference type="PIRSR" id="PIRSR001123-2"/>
    </source>
</evidence>
<keyword evidence="10" id="KW-1185">Reference proteome</keyword>
<dbReference type="Pfam" id="PF05343">
    <property type="entry name" value="Peptidase_M42"/>
    <property type="match status" value="1"/>
</dbReference>
<dbReference type="InterPro" id="IPR017537">
    <property type="entry name" value="Peptidase_M42_hydrolase"/>
</dbReference>
<feature type="active site" description="Proton acceptor" evidence="7">
    <location>
        <position position="223"/>
    </location>
</feature>
<dbReference type="SUPFAM" id="SSF101821">
    <property type="entry name" value="Aminopeptidase/glucanase lid domain"/>
    <property type="match status" value="1"/>
</dbReference>
<dbReference type="OrthoDB" id="361940at2"/>
<dbReference type="GO" id="GO:0004177">
    <property type="term" value="F:aminopeptidase activity"/>
    <property type="evidence" value="ECO:0007669"/>
    <property type="project" value="UniProtKB-UniRule"/>
</dbReference>
<dbReference type="NCBIfam" id="TIGR03106">
    <property type="entry name" value="trio_M42_hydro"/>
    <property type="match status" value="1"/>
</dbReference>
<evidence type="ECO:0000256" key="6">
    <source>
        <dbReference type="PIRNR" id="PIRNR001123"/>
    </source>
</evidence>
<reference evidence="9 10" key="1">
    <citation type="submission" date="2016-10" db="EMBL/GenBank/DDBJ databases">
        <authorList>
            <person name="de Groot N.N."/>
        </authorList>
    </citation>
    <scope>NUCLEOTIDE SEQUENCE [LARGE SCALE GENOMIC DNA]</scope>
    <source>
        <strain evidence="9 10">ASO4-2</strain>
    </source>
</reference>
<dbReference type="AlphaFoldDB" id="A0A1G6DPG7"/>
<keyword evidence="4 8" id="KW-0479">Metal-binding</keyword>
<dbReference type="EMBL" id="FMXO01000013">
    <property type="protein sequence ID" value="SDB47029.1"/>
    <property type="molecule type" value="Genomic_DNA"/>
</dbReference>
<dbReference type="Gene3D" id="2.40.30.40">
    <property type="entry name" value="Peptidase M42, domain 2"/>
    <property type="match status" value="1"/>
</dbReference>
<evidence type="ECO:0000256" key="1">
    <source>
        <dbReference type="ARBA" id="ARBA00006272"/>
    </source>
</evidence>
<dbReference type="Proteomes" id="UP000198771">
    <property type="component" value="Unassembled WGS sequence"/>
</dbReference>
<evidence type="ECO:0000256" key="3">
    <source>
        <dbReference type="ARBA" id="ARBA00022670"/>
    </source>
</evidence>
<dbReference type="Gene3D" id="3.40.630.10">
    <property type="entry name" value="Zn peptidases"/>
    <property type="match status" value="1"/>
</dbReference>
<protein>
    <submittedName>
        <fullName evidence="9">Hydrolase, peptidase M42 family</fullName>
    </submittedName>
</protein>
<evidence type="ECO:0000256" key="4">
    <source>
        <dbReference type="ARBA" id="ARBA00022723"/>
    </source>
</evidence>
<evidence type="ECO:0000256" key="2">
    <source>
        <dbReference type="ARBA" id="ARBA00022438"/>
    </source>
</evidence>
<organism evidence="9 10">
    <name type="scientific">Desulfonatronum thiosulfatophilum</name>
    <dbReference type="NCBI Taxonomy" id="617002"/>
    <lineage>
        <taxon>Bacteria</taxon>
        <taxon>Pseudomonadati</taxon>
        <taxon>Thermodesulfobacteriota</taxon>
        <taxon>Desulfovibrionia</taxon>
        <taxon>Desulfovibrionales</taxon>
        <taxon>Desulfonatronaceae</taxon>
        <taxon>Desulfonatronum</taxon>
    </lineage>
</organism>
<sequence length="369" mass="40921">MEKITLDMEYLKKILLQLLEIPSPTGYTDRIVHFCGEELERLGIPFELTRRGAIRADIKGRTSSPDRALVTHLDTIGAMVRELKPNGRLGIASIGTWSSRFAEGARVTIFTDTESLRGTILPLKASGHVYGDEIDTQPVNWDNIEVRIDEPSLSIDDLLELGIHVGDWVAVDPLCEIRPSGYINSRHLDNKAGVAILFTAAKAILESSIKPPLDCHLLFTIAEEVGTGASVTLHGDVAEMVSIDTAPLHGGHNLCERGVSVAMMDSSGPFDYHLTHRLLELCRRHDILHRRDVFRYYRSDSASAVEAGNDLRTALVCFGVDGTHGYERTHFESLRATTELIAAYMLSEPVVWRDRFNLGPLKGFPVQPE</sequence>
<dbReference type="PIRSF" id="PIRSF001123">
    <property type="entry name" value="PepA_GA"/>
    <property type="match status" value="1"/>
</dbReference>
<feature type="binding site" evidence="8">
    <location>
        <position position="224"/>
    </location>
    <ligand>
        <name>Zn(2+)</name>
        <dbReference type="ChEBI" id="CHEBI:29105"/>
        <label>2</label>
    </ligand>
</feature>
<comment type="similarity">
    <text evidence="1 6">Belongs to the peptidase M42 family.</text>
</comment>
<evidence type="ECO:0000256" key="7">
    <source>
        <dbReference type="PIRSR" id="PIRSR001123-1"/>
    </source>
</evidence>
<dbReference type="InterPro" id="IPR008007">
    <property type="entry name" value="Peptidase_M42"/>
</dbReference>